<organism evidence="2 3">
    <name type="scientific">Dreissena polymorpha</name>
    <name type="common">Zebra mussel</name>
    <name type="synonym">Mytilus polymorpha</name>
    <dbReference type="NCBI Taxonomy" id="45954"/>
    <lineage>
        <taxon>Eukaryota</taxon>
        <taxon>Metazoa</taxon>
        <taxon>Spiralia</taxon>
        <taxon>Lophotrochozoa</taxon>
        <taxon>Mollusca</taxon>
        <taxon>Bivalvia</taxon>
        <taxon>Autobranchia</taxon>
        <taxon>Heteroconchia</taxon>
        <taxon>Euheterodonta</taxon>
        <taxon>Imparidentia</taxon>
        <taxon>Neoheterodontei</taxon>
        <taxon>Myida</taxon>
        <taxon>Dreissenoidea</taxon>
        <taxon>Dreissenidae</taxon>
        <taxon>Dreissena</taxon>
    </lineage>
</organism>
<keyword evidence="3" id="KW-1185">Reference proteome</keyword>
<proteinExistence type="predicted"/>
<feature type="region of interest" description="Disordered" evidence="1">
    <location>
        <begin position="106"/>
        <end position="140"/>
    </location>
</feature>
<comment type="caution">
    <text evidence="2">The sequence shown here is derived from an EMBL/GenBank/DDBJ whole genome shotgun (WGS) entry which is preliminary data.</text>
</comment>
<dbReference type="EMBL" id="JAIWYP010000001">
    <property type="protein sequence ID" value="KAH3886875.1"/>
    <property type="molecule type" value="Genomic_DNA"/>
</dbReference>
<protein>
    <submittedName>
        <fullName evidence="2">Uncharacterized protein</fullName>
    </submittedName>
</protein>
<dbReference type="Proteomes" id="UP000828390">
    <property type="component" value="Unassembled WGS sequence"/>
</dbReference>
<evidence type="ECO:0000313" key="3">
    <source>
        <dbReference type="Proteomes" id="UP000828390"/>
    </source>
</evidence>
<name>A0A9D4S1C3_DREPO</name>
<accession>A0A9D4S1C3</accession>
<evidence type="ECO:0000256" key="1">
    <source>
        <dbReference type="SAM" id="MobiDB-lite"/>
    </source>
</evidence>
<gene>
    <name evidence="2" type="ORF">DPMN_010888</name>
</gene>
<reference evidence="2" key="1">
    <citation type="journal article" date="2019" name="bioRxiv">
        <title>The Genome of the Zebra Mussel, Dreissena polymorpha: A Resource for Invasive Species Research.</title>
        <authorList>
            <person name="McCartney M.A."/>
            <person name="Auch B."/>
            <person name="Kono T."/>
            <person name="Mallez S."/>
            <person name="Zhang Y."/>
            <person name="Obille A."/>
            <person name="Becker A."/>
            <person name="Abrahante J.E."/>
            <person name="Garbe J."/>
            <person name="Badalamenti J.P."/>
            <person name="Herman A."/>
            <person name="Mangelson H."/>
            <person name="Liachko I."/>
            <person name="Sullivan S."/>
            <person name="Sone E.D."/>
            <person name="Koren S."/>
            <person name="Silverstein K.A.T."/>
            <person name="Beckman K.B."/>
            <person name="Gohl D.M."/>
        </authorList>
    </citation>
    <scope>NUCLEOTIDE SEQUENCE</scope>
    <source>
        <strain evidence="2">Duluth1</strain>
        <tissue evidence="2">Whole animal</tissue>
    </source>
</reference>
<dbReference type="AlphaFoldDB" id="A0A9D4S1C3"/>
<evidence type="ECO:0000313" key="2">
    <source>
        <dbReference type="EMBL" id="KAH3886875.1"/>
    </source>
</evidence>
<sequence>MPPKRSYCGHVKAKWNSHDSCLSCTGCTQDSRSLFCKEWSDGTWPKATNIRTFKGRKCENRESCSRGSLMSCQSRGSLACSDFSPRVLDHLAQAIVRSLPGDVTGLGTGHQSLTGPVTGHSKTGPDTGHSLPIRALGTGH</sequence>
<reference evidence="2" key="2">
    <citation type="submission" date="2020-11" db="EMBL/GenBank/DDBJ databases">
        <authorList>
            <person name="McCartney M.A."/>
            <person name="Auch B."/>
            <person name="Kono T."/>
            <person name="Mallez S."/>
            <person name="Becker A."/>
            <person name="Gohl D.M."/>
            <person name="Silverstein K.A.T."/>
            <person name="Koren S."/>
            <person name="Bechman K.B."/>
            <person name="Herman A."/>
            <person name="Abrahante J.E."/>
            <person name="Garbe J."/>
        </authorList>
    </citation>
    <scope>NUCLEOTIDE SEQUENCE</scope>
    <source>
        <strain evidence="2">Duluth1</strain>
        <tissue evidence="2">Whole animal</tissue>
    </source>
</reference>